<reference evidence="3 4" key="1">
    <citation type="submission" date="2024-09" db="EMBL/GenBank/DDBJ databases">
        <authorList>
            <person name="Sun Q."/>
            <person name="Mori K."/>
        </authorList>
    </citation>
    <scope>NUCLEOTIDE SEQUENCE [LARGE SCALE GENOMIC DNA]</scope>
    <source>
        <strain evidence="3 4">TBRC 2205</strain>
    </source>
</reference>
<protein>
    <submittedName>
        <fullName evidence="3">Maleylpyruvate isomerase family mycothiol-dependent enzyme</fullName>
    </submittedName>
</protein>
<organism evidence="3 4">
    <name type="scientific">Plantactinospora siamensis</name>
    <dbReference type="NCBI Taxonomy" id="555372"/>
    <lineage>
        <taxon>Bacteria</taxon>
        <taxon>Bacillati</taxon>
        <taxon>Actinomycetota</taxon>
        <taxon>Actinomycetes</taxon>
        <taxon>Micromonosporales</taxon>
        <taxon>Micromonosporaceae</taxon>
        <taxon>Plantactinospora</taxon>
    </lineage>
</organism>
<dbReference type="EMBL" id="JBHLUE010000008">
    <property type="protein sequence ID" value="MFC0564769.1"/>
    <property type="molecule type" value="Genomic_DNA"/>
</dbReference>
<evidence type="ECO:0000259" key="1">
    <source>
        <dbReference type="Pfam" id="PF07398"/>
    </source>
</evidence>
<dbReference type="SUPFAM" id="SSF109854">
    <property type="entry name" value="DinB/YfiT-like putative metalloenzymes"/>
    <property type="match status" value="1"/>
</dbReference>
<keyword evidence="4" id="KW-1185">Reference proteome</keyword>
<sequence>MDRARYLECLAADERRLRDLASGDLAAPVPSCPDWTLADLGEHVALVYLHKAVSMRDGRPREWPPADREPAPVPLLDRAYRELAAEFAARPDAEPSWTWYEPDQTVGFWVRRMAQETVIHRIDAELAAGVPSPEVPADLAIDGIDELLVAFLAYAVDSSPEDFAGRLPATERLLLVGTDRRDWLVRLGPTAVTVTAADPGVAIGAGSPAPDASVRGTPDELLRWLWRRAGDELVRIDGDATAIRDFRLALEAATQ</sequence>
<evidence type="ECO:0000313" key="4">
    <source>
        <dbReference type="Proteomes" id="UP001589894"/>
    </source>
</evidence>
<accession>A0ABV6NWG4</accession>
<feature type="domain" description="Mycothiol-dependent maleylpyruvate isomerase metal-binding" evidence="2">
    <location>
        <begin position="14"/>
        <end position="124"/>
    </location>
</feature>
<dbReference type="PANTHER" id="PTHR40758:SF1">
    <property type="entry name" value="CONSERVED PROTEIN"/>
    <property type="match status" value="1"/>
</dbReference>
<dbReference type="Pfam" id="PF11716">
    <property type="entry name" value="MDMPI_N"/>
    <property type="match status" value="1"/>
</dbReference>
<dbReference type="NCBIfam" id="TIGR03083">
    <property type="entry name" value="maleylpyruvate isomerase family mycothiol-dependent enzyme"/>
    <property type="match status" value="1"/>
</dbReference>
<comment type="caution">
    <text evidence="3">The sequence shown here is derived from an EMBL/GenBank/DDBJ whole genome shotgun (WGS) entry which is preliminary data.</text>
</comment>
<dbReference type="InterPro" id="IPR024344">
    <property type="entry name" value="MDMPI_metal-binding"/>
</dbReference>
<evidence type="ECO:0000313" key="3">
    <source>
        <dbReference type="EMBL" id="MFC0564769.1"/>
    </source>
</evidence>
<dbReference type="Proteomes" id="UP001589894">
    <property type="component" value="Unassembled WGS sequence"/>
</dbReference>
<dbReference type="PANTHER" id="PTHR40758">
    <property type="entry name" value="CONSERVED PROTEIN"/>
    <property type="match status" value="1"/>
</dbReference>
<dbReference type="Pfam" id="PF07398">
    <property type="entry name" value="MDMPI_C"/>
    <property type="match status" value="1"/>
</dbReference>
<dbReference type="RefSeq" id="WP_377338031.1">
    <property type="nucleotide sequence ID" value="NZ_JBHLUE010000008.1"/>
</dbReference>
<dbReference type="InterPro" id="IPR034660">
    <property type="entry name" value="DinB/YfiT-like"/>
</dbReference>
<evidence type="ECO:0000259" key="2">
    <source>
        <dbReference type="Pfam" id="PF11716"/>
    </source>
</evidence>
<feature type="domain" description="MDMPI C-terminal" evidence="1">
    <location>
        <begin position="138"/>
        <end position="242"/>
    </location>
</feature>
<dbReference type="InterPro" id="IPR017517">
    <property type="entry name" value="Maleyloyr_isom"/>
</dbReference>
<dbReference type="InterPro" id="IPR010872">
    <property type="entry name" value="MDMPI_C-term_domain"/>
</dbReference>
<dbReference type="GO" id="GO:0016853">
    <property type="term" value="F:isomerase activity"/>
    <property type="evidence" value="ECO:0007669"/>
    <property type="project" value="UniProtKB-KW"/>
</dbReference>
<keyword evidence="3" id="KW-0413">Isomerase</keyword>
<proteinExistence type="predicted"/>
<gene>
    <name evidence="3" type="ORF">ACFFHU_11570</name>
</gene>
<name>A0ABV6NWG4_9ACTN</name>